<evidence type="ECO:0000256" key="1">
    <source>
        <dbReference type="SAM" id="Phobius"/>
    </source>
</evidence>
<sequence length="521" mass="60796">MAILNTPSPTPTSLFGRFKTLLKFTWSFIWMQLYFELLWTPLIIIILFRILLAIIFRTFYRGRYKLMCQNDAMFSANSFANMNNLTSFTFVKGNCDINLIRERVVKRFINYEDKGHRPYQRFLRGAVKKFGFFCWEDMSKSFDIFDHVRFCPGADDPNYVYSEAEMFEAVERRVNDIWEKGRPNWEILVIPKVKSDSSNNVNYVMVLRFSHSYMDGISLAQFYRKCFFDDEPYKRFFDPINPALPKTSFCQKILFYIRVYFLGPHYFFQLLNIEEDHVYRQGKLQGMKFIGRTKLKMNRDMIRLIRKTLKVSTTALLNSLYCGAMHKVAKQKGLMIPNEICGAVTVANLPYPNNRPQNRFAFSIQPYPVGMSDPLKRLADIYKKSKNSVKLRNLIATWSNMMTVHGLFPAWFIERFSKKLKCSYIMTNTPGTEGAYTYNGDEVECIFGCPPVLNTMSHSVGIEAYNDVFTACFIAERTSVINYRDDMDDFVAAFEDSITFLEAHSKTVLAAKAIRFKKSEC</sequence>
<evidence type="ECO:0000313" key="3">
    <source>
        <dbReference type="EMBL" id="CAL8090653.1"/>
    </source>
</evidence>
<keyword evidence="1" id="KW-1133">Transmembrane helix</keyword>
<comment type="caution">
    <text evidence="3">The sequence shown here is derived from an EMBL/GenBank/DDBJ whole genome shotgun (WGS) entry which is preliminary data.</text>
</comment>
<evidence type="ECO:0000259" key="2">
    <source>
        <dbReference type="Pfam" id="PF06974"/>
    </source>
</evidence>
<dbReference type="PANTHER" id="PTHR31650:SF1">
    <property type="entry name" value="WAX ESTER SYNTHASE_DIACYLGLYCEROL ACYLTRANSFERASE 4-RELATED"/>
    <property type="match status" value="1"/>
</dbReference>
<reference evidence="3 4" key="1">
    <citation type="submission" date="2024-08" db="EMBL/GenBank/DDBJ databases">
        <authorList>
            <person name="Cucini C."/>
            <person name="Frati F."/>
        </authorList>
    </citation>
    <scope>NUCLEOTIDE SEQUENCE [LARGE SCALE GENOMIC DNA]</scope>
</reference>
<dbReference type="InterPro" id="IPR009721">
    <property type="entry name" value="O-acyltransferase_WSD1_C"/>
</dbReference>
<keyword evidence="1" id="KW-0812">Transmembrane</keyword>
<name>A0ABP1QAB8_9HEXA</name>
<keyword evidence="1" id="KW-0472">Membrane</keyword>
<accession>A0ABP1QAB8</accession>
<dbReference type="Pfam" id="PF06974">
    <property type="entry name" value="WS_DGAT_C"/>
    <property type="match status" value="1"/>
</dbReference>
<organism evidence="3 4">
    <name type="scientific">Orchesella dallaii</name>
    <dbReference type="NCBI Taxonomy" id="48710"/>
    <lineage>
        <taxon>Eukaryota</taxon>
        <taxon>Metazoa</taxon>
        <taxon>Ecdysozoa</taxon>
        <taxon>Arthropoda</taxon>
        <taxon>Hexapoda</taxon>
        <taxon>Collembola</taxon>
        <taxon>Entomobryomorpha</taxon>
        <taxon>Entomobryoidea</taxon>
        <taxon>Orchesellidae</taxon>
        <taxon>Orchesellinae</taxon>
        <taxon>Orchesella</taxon>
    </lineage>
</organism>
<keyword evidence="4" id="KW-1185">Reference proteome</keyword>
<gene>
    <name evidence="3" type="ORF">ODALV1_LOCUS7715</name>
</gene>
<feature type="transmembrane region" description="Helical" evidence="1">
    <location>
        <begin position="393"/>
        <end position="413"/>
    </location>
</feature>
<evidence type="ECO:0000313" key="4">
    <source>
        <dbReference type="Proteomes" id="UP001642540"/>
    </source>
</evidence>
<dbReference type="Proteomes" id="UP001642540">
    <property type="component" value="Unassembled WGS sequence"/>
</dbReference>
<feature type="domain" description="O-acyltransferase WSD1 C-terminal" evidence="2">
    <location>
        <begin position="358"/>
        <end position="495"/>
    </location>
</feature>
<dbReference type="PANTHER" id="PTHR31650">
    <property type="entry name" value="O-ACYLTRANSFERASE (WSD1-LIKE) FAMILY PROTEIN"/>
    <property type="match status" value="1"/>
</dbReference>
<proteinExistence type="predicted"/>
<dbReference type="InterPro" id="IPR045034">
    <property type="entry name" value="O-acyltransferase_WSD1-like"/>
</dbReference>
<protein>
    <recommendedName>
        <fullName evidence="2">O-acyltransferase WSD1 C-terminal domain-containing protein</fullName>
    </recommendedName>
</protein>
<feature type="transmembrane region" description="Helical" evidence="1">
    <location>
        <begin position="38"/>
        <end position="60"/>
    </location>
</feature>
<dbReference type="EMBL" id="CAXLJM020000024">
    <property type="protein sequence ID" value="CAL8090653.1"/>
    <property type="molecule type" value="Genomic_DNA"/>
</dbReference>